<organism evidence="3 4">
    <name type="scientific">Crassostrea virginica</name>
    <name type="common">Eastern oyster</name>
    <dbReference type="NCBI Taxonomy" id="6565"/>
    <lineage>
        <taxon>Eukaryota</taxon>
        <taxon>Metazoa</taxon>
        <taxon>Spiralia</taxon>
        <taxon>Lophotrochozoa</taxon>
        <taxon>Mollusca</taxon>
        <taxon>Bivalvia</taxon>
        <taxon>Autobranchia</taxon>
        <taxon>Pteriomorphia</taxon>
        <taxon>Ostreida</taxon>
        <taxon>Ostreoidea</taxon>
        <taxon>Ostreidae</taxon>
        <taxon>Crassostrea</taxon>
    </lineage>
</organism>
<feature type="compositionally biased region" description="Basic and acidic residues" evidence="1">
    <location>
        <begin position="8"/>
        <end position="22"/>
    </location>
</feature>
<dbReference type="PROSITE" id="PS50097">
    <property type="entry name" value="BTB"/>
    <property type="match status" value="1"/>
</dbReference>
<dbReference type="KEGG" id="cvn:111116006"/>
<dbReference type="PANTHER" id="PTHR22744:SF17">
    <property type="entry name" value="BTB DOMAIN-CONTAINING PROTEIN"/>
    <property type="match status" value="1"/>
</dbReference>
<reference evidence="4" key="1">
    <citation type="submission" date="2025-08" db="UniProtKB">
        <authorList>
            <consortium name="RefSeq"/>
        </authorList>
    </citation>
    <scope>IDENTIFICATION</scope>
    <source>
        <tissue evidence="4">Whole sample</tissue>
    </source>
</reference>
<dbReference type="SUPFAM" id="SSF54695">
    <property type="entry name" value="POZ domain"/>
    <property type="match status" value="1"/>
</dbReference>
<protein>
    <submittedName>
        <fullName evidence="4">Uncharacterized protein LOC111116006</fullName>
    </submittedName>
</protein>
<evidence type="ECO:0000313" key="3">
    <source>
        <dbReference type="Proteomes" id="UP000694844"/>
    </source>
</evidence>
<dbReference type="Proteomes" id="UP000694844">
    <property type="component" value="Chromosome 9"/>
</dbReference>
<dbReference type="InterPro" id="IPR011333">
    <property type="entry name" value="SKP1/BTB/POZ_sf"/>
</dbReference>
<gene>
    <name evidence="4" type="primary">LOC111116006</name>
</gene>
<dbReference type="Gene3D" id="3.30.710.10">
    <property type="entry name" value="Potassium Channel Kv1.1, Chain A"/>
    <property type="match status" value="1"/>
</dbReference>
<dbReference type="InterPro" id="IPR000210">
    <property type="entry name" value="BTB/POZ_dom"/>
</dbReference>
<proteinExistence type="predicted"/>
<accession>A0A8B8C764</accession>
<dbReference type="RefSeq" id="XP_022310681.1">
    <property type="nucleotide sequence ID" value="XM_022454973.1"/>
</dbReference>
<dbReference type="OrthoDB" id="437903at2759"/>
<dbReference type="SMART" id="SM00225">
    <property type="entry name" value="BTB"/>
    <property type="match status" value="1"/>
</dbReference>
<dbReference type="GeneID" id="111116006"/>
<name>A0A8B8C764_CRAVI</name>
<dbReference type="Pfam" id="PF00651">
    <property type="entry name" value="BTB"/>
    <property type="match status" value="1"/>
</dbReference>
<evidence type="ECO:0000256" key="1">
    <source>
        <dbReference type="SAM" id="MobiDB-lite"/>
    </source>
</evidence>
<dbReference type="CDD" id="cd18186">
    <property type="entry name" value="BTB_POZ_ZBTB_KLHL-like"/>
    <property type="match status" value="1"/>
</dbReference>
<feature type="region of interest" description="Disordered" evidence="1">
    <location>
        <begin position="1"/>
        <end position="31"/>
    </location>
</feature>
<evidence type="ECO:0000313" key="4">
    <source>
        <dbReference type="RefSeq" id="XP_022310681.1"/>
    </source>
</evidence>
<dbReference type="PANTHER" id="PTHR22744">
    <property type="entry name" value="HELIX LOOP HELIX PROTEIN 21-RELATED"/>
    <property type="match status" value="1"/>
</dbReference>
<feature type="domain" description="BTB" evidence="2">
    <location>
        <begin position="39"/>
        <end position="98"/>
    </location>
</feature>
<dbReference type="AlphaFoldDB" id="A0A8B8C764"/>
<keyword evidence="3" id="KW-1185">Reference proteome</keyword>
<evidence type="ECO:0000259" key="2">
    <source>
        <dbReference type="PROSITE" id="PS50097"/>
    </source>
</evidence>
<sequence>MASGGKKTKIEDPANEDLKAESPEGEPTMEDQHTMFLPTDVTLKVEGKLFHLNKKRLSEKSPVFKAMFESDFEEKHAEVIPLPGKKFKEFEMFLSSFYFPNLIRPITEETVLDILPLADEYQVEYVNSTCAFRLLEMVIKAKKNHIDAKTFLRWLHYAEHYNLTSVLSIAPISGREYTILSLKNAGVDEQISAELKMKILEERCKLMDPFFEGFFENICSWNTLHPWNKEKLAAEKIENILVHAYDNIPMIKNNANAIESLTRIGEDFSLETLKKHVRKQASKPEFQQTNATKSDPSNLFGTSFIAPFFGTKAQPTIVRSISRSPCPFGKK</sequence>